<dbReference type="STRING" id="310781.SAMN05216259_101523"/>
<dbReference type="InterPro" id="IPR026071">
    <property type="entry name" value="Glyco_Hydrolase_99"/>
</dbReference>
<comment type="subcellular location">
    <subcellularLocation>
        <location evidence="1">Golgi apparatus membrane</location>
        <topology evidence="1">Single-pass type II membrane protein</topology>
    </subcellularLocation>
</comment>
<keyword evidence="6" id="KW-0333">Golgi apparatus</keyword>
<dbReference type="PANTHER" id="PTHR13572">
    <property type="entry name" value="ENDO-ALPHA-1,2-MANNOSIDASE"/>
    <property type="match status" value="1"/>
</dbReference>
<reference evidence="9 10" key="1">
    <citation type="submission" date="2016-10" db="EMBL/GenBank/DDBJ databases">
        <authorList>
            <person name="de Groot N.N."/>
        </authorList>
    </citation>
    <scope>NUCLEOTIDE SEQUENCE [LARGE SCALE GENOMIC DNA]</scope>
    <source>
        <strain evidence="9 10">CGMCC 4.2022</strain>
    </source>
</reference>
<dbReference type="AlphaFoldDB" id="A0A1G9W6D9"/>
<dbReference type="GO" id="GO:0004559">
    <property type="term" value="F:alpha-mannosidase activity"/>
    <property type="evidence" value="ECO:0007669"/>
    <property type="project" value="TreeGrafter"/>
</dbReference>
<evidence type="ECO:0000313" key="9">
    <source>
        <dbReference type="EMBL" id="SDM79883.1"/>
    </source>
</evidence>
<dbReference type="RefSeq" id="WP_093782563.1">
    <property type="nucleotide sequence ID" value="NZ_FNIE01000001.1"/>
</dbReference>
<dbReference type="InterPro" id="IPR006311">
    <property type="entry name" value="TAT_signal"/>
</dbReference>
<keyword evidence="5" id="KW-1133">Transmembrane helix</keyword>
<proteinExistence type="predicted"/>
<evidence type="ECO:0000256" key="6">
    <source>
        <dbReference type="ARBA" id="ARBA00023034"/>
    </source>
</evidence>
<dbReference type="PROSITE" id="PS51318">
    <property type="entry name" value="TAT"/>
    <property type="match status" value="1"/>
</dbReference>
<evidence type="ECO:0000256" key="2">
    <source>
        <dbReference type="ARBA" id="ARBA00022692"/>
    </source>
</evidence>
<name>A0A1G9W6D9_9ACTN</name>
<keyword evidence="7" id="KW-0472">Membrane</keyword>
<feature type="chain" id="PRO_5011615417" evidence="8">
    <location>
        <begin position="37"/>
        <end position="379"/>
    </location>
</feature>
<sequence length="379" mass="40335">MTATPHGGASTSRRAFLAGALAAGAAAAVSPGTAFAAAAPHGTAARPDAAVAPAAVTPSTDVHIFYYPWYGSPQVNGSWRHWPQGGLTPPNGIASNFYPQLGAYDSGDSAVVAQHMTWLRQAGVGTLITSWWGQGSYEDQRVPLLLDQANAKGLKVGFHIEPYTNRTAASVVSDVNYILSTYGSHPAFYRDSRHGNRGAFYVFQSLYISDWSPIESVKSQAIVLTQTTDISKAAHFGGMYTYDGIAAAQLPDWSGVDRFCKANGLVWSPSFGPGYIDDRAVPGNTTPTVDRANGATYDKVWQHAITSGDGGSAPAWVSITSFNEWHEGSQIEPASATPPTNPVTYMTYNGAYGKTGTAAQSAYIDRTAYWVPQYVAHHG</sequence>
<evidence type="ECO:0000256" key="7">
    <source>
        <dbReference type="ARBA" id="ARBA00023136"/>
    </source>
</evidence>
<dbReference type="Gene3D" id="3.20.20.80">
    <property type="entry name" value="Glycosidases"/>
    <property type="match status" value="1"/>
</dbReference>
<accession>A0A1G9W6D9</accession>
<dbReference type="CDD" id="cd11574">
    <property type="entry name" value="GH99"/>
    <property type="match status" value="1"/>
</dbReference>
<organism evidence="9 10">
    <name type="scientific">Actinacidiphila guanduensis</name>
    <dbReference type="NCBI Taxonomy" id="310781"/>
    <lineage>
        <taxon>Bacteria</taxon>
        <taxon>Bacillati</taxon>
        <taxon>Actinomycetota</taxon>
        <taxon>Actinomycetes</taxon>
        <taxon>Kitasatosporales</taxon>
        <taxon>Streptomycetaceae</taxon>
        <taxon>Actinacidiphila</taxon>
    </lineage>
</organism>
<evidence type="ECO:0000256" key="3">
    <source>
        <dbReference type="ARBA" id="ARBA00022801"/>
    </source>
</evidence>
<evidence type="ECO:0000256" key="4">
    <source>
        <dbReference type="ARBA" id="ARBA00022968"/>
    </source>
</evidence>
<dbReference type="Pfam" id="PF16317">
    <property type="entry name" value="Glyco_hydro_99"/>
    <property type="match status" value="1"/>
</dbReference>
<keyword evidence="3 9" id="KW-0378">Hydrolase</keyword>
<gene>
    <name evidence="9" type="ORF">SAMN05216259_101523</name>
</gene>
<keyword evidence="2" id="KW-0812">Transmembrane</keyword>
<dbReference type="Proteomes" id="UP000199341">
    <property type="component" value="Unassembled WGS sequence"/>
</dbReference>
<keyword evidence="4" id="KW-0735">Signal-anchor</keyword>
<keyword evidence="10" id="KW-1185">Reference proteome</keyword>
<evidence type="ECO:0000256" key="8">
    <source>
        <dbReference type="SAM" id="SignalP"/>
    </source>
</evidence>
<feature type="signal peptide" evidence="8">
    <location>
        <begin position="1"/>
        <end position="36"/>
    </location>
</feature>
<dbReference type="OrthoDB" id="9816308at2"/>
<evidence type="ECO:0000313" key="10">
    <source>
        <dbReference type="Proteomes" id="UP000199341"/>
    </source>
</evidence>
<evidence type="ECO:0000256" key="5">
    <source>
        <dbReference type="ARBA" id="ARBA00022989"/>
    </source>
</evidence>
<dbReference type="EMBL" id="FNIE01000001">
    <property type="protein sequence ID" value="SDM79883.1"/>
    <property type="molecule type" value="Genomic_DNA"/>
</dbReference>
<dbReference type="PANTHER" id="PTHR13572:SF4">
    <property type="entry name" value="RE57134P"/>
    <property type="match status" value="1"/>
</dbReference>
<protein>
    <submittedName>
        <fullName evidence="9">Glycosyl hydrolase family 99</fullName>
    </submittedName>
</protein>
<evidence type="ECO:0000256" key="1">
    <source>
        <dbReference type="ARBA" id="ARBA00004323"/>
    </source>
</evidence>
<keyword evidence="8" id="KW-0732">Signal</keyword>